<evidence type="ECO:0000259" key="1">
    <source>
        <dbReference type="PROSITE" id="PS51186"/>
    </source>
</evidence>
<dbReference type="CDD" id="cd04301">
    <property type="entry name" value="NAT_SF"/>
    <property type="match status" value="1"/>
</dbReference>
<evidence type="ECO:0000313" key="3">
    <source>
        <dbReference type="Proteomes" id="UP000004095"/>
    </source>
</evidence>
<dbReference type="Pfam" id="PF13673">
    <property type="entry name" value="Acetyltransf_10"/>
    <property type="match status" value="1"/>
</dbReference>
<dbReference type="InterPro" id="IPR000182">
    <property type="entry name" value="GNAT_dom"/>
</dbReference>
<name>A1ZTQ5_MICM2</name>
<keyword evidence="2" id="KW-0808">Transferase</keyword>
<organism evidence="2 3">
    <name type="scientific">Microscilla marina ATCC 23134</name>
    <dbReference type="NCBI Taxonomy" id="313606"/>
    <lineage>
        <taxon>Bacteria</taxon>
        <taxon>Pseudomonadati</taxon>
        <taxon>Bacteroidota</taxon>
        <taxon>Cytophagia</taxon>
        <taxon>Cytophagales</taxon>
        <taxon>Microscillaceae</taxon>
        <taxon>Microscilla</taxon>
    </lineage>
</organism>
<dbReference type="EMBL" id="AAWS01000036">
    <property type="protein sequence ID" value="EAY26315.1"/>
    <property type="molecule type" value="Genomic_DNA"/>
</dbReference>
<comment type="caution">
    <text evidence="2">The sequence shown here is derived from an EMBL/GenBank/DDBJ whole genome shotgun (WGS) entry which is preliminary data.</text>
</comment>
<dbReference type="PROSITE" id="PS51186">
    <property type="entry name" value="GNAT"/>
    <property type="match status" value="1"/>
</dbReference>
<dbReference type="Gene3D" id="3.40.630.30">
    <property type="match status" value="1"/>
</dbReference>
<dbReference type="SUPFAM" id="SSF55729">
    <property type="entry name" value="Acyl-CoA N-acyltransferases (Nat)"/>
    <property type="match status" value="1"/>
</dbReference>
<dbReference type="eggNOG" id="COG0456">
    <property type="taxonomic scope" value="Bacteria"/>
</dbReference>
<dbReference type="GO" id="GO:0016747">
    <property type="term" value="F:acyltransferase activity, transferring groups other than amino-acyl groups"/>
    <property type="evidence" value="ECO:0007669"/>
    <property type="project" value="InterPro"/>
</dbReference>
<dbReference type="InterPro" id="IPR016181">
    <property type="entry name" value="Acyl_CoA_acyltransferase"/>
</dbReference>
<proteinExistence type="predicted"/>
<reference evidence="2 3" key="1">
    <citation type="submission" date="2007-01" db="EMBL/GenBank/DDBJ databases">
        <authorList>
            <person name="Haygood M."/>
            <person name="Podell S."/>
            <person name="Anderson C."/>
            <person name="Hopkinson B."/>
            <person name="Roe K."/>
            <person name="Barbeau K."/>
            <person name="Gaasterland T."/>
            <person name="Ferriera S."/>
            <person name="Johnson J."/>
            <person name="Kravitz S."/>
            <person name="Beeson K."/>
            <person name="Sutton G."/>
            <person name="Rogers Y.-H."/>
            <person name="Friedman R."/>
            <person name="Frazier M."/>
            <person name="Venter J.C."/>
        </authorList>
    </citation>
    <scope>NUCLEOTIDE SEQUENCE [LARGE SCALE GENOMIC DNA]</scope>
    <source>
        <strain evidence="2 3">ATCC 23134</strain>
    </source>
</reference>
<accession>A1ZTQ5</accession>
<feature type="domain" description="N-acetyltransferase" evidence="1">
    <location>
        <begin position="3"/>
        <end position="149"/>
    </location>
</feature>
<dbReference type="RefSeq" id="WP_002701352.1">
    <property type="nucleotide sequence ID" value="NZ_AAWS01000036.1"/>
</dbReference>
<dbReference type="OrthoDB" id="9789605at2"/>
<sequence length="150" mass="16813">MTVQIIKANIDDIPKLNKISIASKKHWGYPDAWIAQWHEALTISPNDLVESIIFKAVLDSEIIGFCALCETPENYEVLHLWLDPAYIGKGYGKTLLTEALARVAVQPKDIIVEADPYAEPFYAKMGFVTIGQVAGTYPPGRVLPLMRRER</sequence>
<evidence type="ECO:0000313" key="2">
    <source>
        <dbReference type="EMBL" id="EAY26315.1"/>
    </source>
</evidence>
<dbReference type="Proteomes" id="UP000004095">
    <property type="component" value="Unassembled WGS sequence"/>
</dbReference>
<protein>
    <submittedName>
        <fullName evidence="2">GCN5-related N-acetyltransferase</fullName>
    </submittedName>
</protein>
<keyword evidence="3" id="KW-1185">Reference proteome</keyword>
<dbReference type="AlphaFoldDB" id="A1ZTQ5"/>
<gene>
    <name evidence="2" type="ORF">M23134_01638</name>
</gene>